<dbReference type="eggNOG" id="COG0759">
    <property type="taxonomic scope" value="Bacteria"/>
</dbReference>
<dbReference type="RefSeq" id="WP_013612899.1">
    <property type="nucleotide sequence ID" value="NC_015160.1"/>
</dbReference>
<dbReference type="GeneID" id="61275951"/>
<dbReference type="STRING" id="709991.Odosp_2728"/>
<keyword evidence="3" id="KW-1185">Reference proteome</keyword>
<gene>
    <name evidence="2" type="ordered locus">Odosp_2728</name>
</gene>
<keyword evidence="1" id="KW-1003">Cell membrane</keyword>
<protein>
    <recommendedName>
        <fullName evidence="1">Putative membrane protein insertion efficiency factor</fullName>
    </recommendedName>
</protein>
<dbReference type="PANTHER" id="PTHR33383:SF1">
    <property type="entry name" value="MEMBRANE PROTEIN INSERTION EFFICIENCY FACTOR-RELATED"/>
    <property type="match status" value="1"/>
</dbReference>
<accession>F9Z4M1</accession>
<reference evidence="2 3" key="1">
    <citation type="journal article" date="2011" name="Stand. Genomic Sci.">
        <title>Complete genome sequence of Odoribacter splanchnicus type strain (1651/6).</title>
        <authorList>
            <consortium name="US DOE Joint Genome Institute (JGI-PGF)"/>
            <person name="Goker M."/>
            <person name="Gronow S."/>
            <person name="Zeytun A."/>
            <person name="Nolan M."/>
            <person name="Lucas S."/>
            <person name="Lapidus A."/>
            <person name="Hammon N."/>
            <person name="Deshpande S."/>
            <person name="Cheng J.F."/>
            <person name="Pitluck S."/>
            <person name="Liolios K."/>
            <person name="Pagani I."/>
            <person name="Ivanova N."/>
            <person name="Mavromatis K."/>
            <person name="Ovchinikova G."/>
            <person name="Pati A."/>
            <person name="Tapia R."/>
            <person name="Han C."/>
            <person name="Goodwin L."/>
            <person name="Chen A."/>
            <person name="Palaniappan K."/>
            <person name="Land M."/>
            <person name="Hauser L."/>
            <person name="Jeffries C.D."/>
            <person name="Brambilla E.M."/>
            <person name="Rohde M."/>
            <person name="Detter J.C."/>
            <person name="Woyke T."/>
            <person name="Bristow J."/>
            <person name="Markowitz V."/>
            <person name="Hugenholtz P."/>
            <person name="Eisen J.A."/>
            <person name="Kyrpides N.C."/>
            <person name="Klenk H.P."/>
        </authorList>
    </citation>
    <scope>NUCLEOTIDE SEQUENCE [LARGE SCALE GENOMIC DNA]</scope>
    <source>
        <strain evidence="3">ATCC 29572 / DSM 20712 / JCM 15291 / NCTC 10825 / 1651/6</strain>
    </source>
</reference>
<dbReference type="KEGG" id="osp:Odosp_2728"/>
<comment type="subcellular location">
    <subcellularLocation>
        <location evidence="1">Cell inner membrane</location>
        <topology evidence="1">Peripheral membrane protein</topology>
        <orientation evidence="1">Cytoplasmic side</orientation>
    </subcellularLocation>
</comment>
<dbReference type="Proteomes" id="UP000006657">
    <property type="component" value="Chromosome"/>
</dbReference>
<sequence length="76" mass="8725">MTLIKCIISHLLLLPIRFYQYCISPLKPPTCRFVPTCSQYAIEAIRKHGPFKGLWLAIKRLLRCHPWGGSGYDPVP</sequence>
<dbReference type="AlphaFoldDB" id="F9Z4M1"/>
<proteinExistence type="inferred from homology"/>
<keyword evidence="1" id="KW-0997">Cell inner membrane</keyword>
<dbReference type="Pfam" id="PF01809">
    <property type="entry name" value="YidD"/>
    <property type="match status" value="1"/>
</dbReference>
<dbReference type="PaxDb" id="709991-Odosp_2728"/>
<dbReference type="EMBL" id="CP002544">
    <property type="protein sequence ID" value="ADY33706.1"/>
    <property type="molecule type" value="Genomic_DNA"/>
</dbReference>
<dbReference type="HOGENOM" id="CLU_144811_6_1_10"/>
<dbReference type="SMART" id="SM01234">
    <property type="entry name" value="Haemolytic"/>
    <property type="match status" value="1"/>
</dbReference>
<dbReference type="GO" id="GO:0005886">
    <property type="term" value="C:plasma membrane"/>
    <property type="evidence" value="ECO:0007669"/>
    <property type="project" value="UniProtKB-SubCell"/>
</dbReference>
<dbReference type="InterPro" id="IPR002696">
    <property type="entry name" value="Membr_insert_effic_factor_YidD"/>
</dbReference>
<evidence type="ECO:0000256" key="1">
    <source>
        <dbReference type="HAMAP-Rule" id="MF_00386"/>
    </source>
</evidence>
<dbReference type="HAMAP" id="MF_00386">
    <property type="entry name" value="UPF0161_YidD"/>
    <property type="match status" value="1"/>
</dbReference>
<dbReference type="NCBIfam" id="TIGR00278">
    <property type="entry name" value="membrane protein insertion efficiency factor YidD"/>
    <property type="match status" value="1"/>
</dbReference>
<evidence type="ECO:0000313" key="3">
    <source>
        <dbReference type="Proteomes" id="UP000006657"/>
    </source>
</evidence>
<evidence type="ECO:0000313" key="2">
    <source>
        <dbReference type="EMBL" id="ADY33706.1"/>
    </source>
</evidence>
<name>F9Z4M1_ODOSD</name>
<keyword evidence="1" id="KW-0472">Membrane</keyword>
<comment type="similarity">
    <text evidence="1">Belongs to the UPF0161 family.</text>
</comment>
<organism evidence="2 3">
    <name type="scientific">Odoribacter splanchnicus (strain ATCC 29572 / DSM 20712 / CIP 104287 / JCM 15291 / NCTC 10825 / 1651/6)</name>
    <name type="common">Bacteroides splanchnicus</name>
    <dbReference type="NCBI Taxonomy" id="709991"/>
    <lineage>
        <taxon>Bacteria</taxon>
        <taxon>Pseudomonadati</taxon>
        <taxon>Bacteroidota</taxon>
        <taxon>Bacteroidia</taxon>
        <taxon>Bacteroidales</taxon>
        <taxon>Odoribacteraceae</taxon>
        <taxon>Odoribacter</taxon>
    </lineage>
</organism>
<comment type="function">
    <text evidence="1">Could be involved in insertion of integral membrane proteins into the membrane.</text>
</comment>
<dbReference type="PANTHER" id="PTHR33383">
    <property type="entry name" value="MEMBRANE PROTEIN INSERTION EFFICIENCY FACTOR-RELATED"/>
    <property type="match status" value="1"/>
</dbReference>